<accession>A0A345Y5U3</accession>
<dbReference type="InterPro" id="IPR005303">
    <property type="entry name" value="MOCOS_middle"/>
</dbReference>
<dbReference type="InterPro" id="IPR005302">
    <property type="entry name" value="MoCF_Sase_C"/>
</dbReference>
<dbReference type="AlphaFoldDB" id="A0A345Y5U3"/>
<protein>
    <submittedName>
        <fullName evidence="2">MOSC domain-containing protein</fullName>
    </submittedName>
</protein>
<dbReference type="PROSITE" id="PS51340">
    <property type="entry name" value="MOSC"/>
    <property type="match status" value="1"/>
</dbReference>
<dbReference type="Pfam" id="PF03473">
    <property type="entry name" value="MOSC"/>
    <property type="match status" value="1"/>
</dbReference>
<dbReference type="GO" id="GO:0003824">
    <property type="term" value="F:catalytic activity"/>
    <property type="evidence" value="ECO:0007669"/>
    <property type="project" value="InterPro"/>
</dbReference>
<dbReference type="Gene3D" id="2.40.33.20">
    <property type="entry name" value="PK beta-barrel domain-like"/>
    <property type="match status" value="1"/>
</dbReference>
<dbReference type="RefSeq" id="WP_115433230.1">
    <property type="nucleotide sequence ID" value="NZ_CP031337.1"/>
</dbReference>
<evidence type="ECO:0000313" key="2">
    <source>
        <dbReference type="EMBL" id="AXK39295.1"/>
    </source>
</evidence>
<dbReference type="GO" id="GO:0030151">
    <property type="term" value="F:molybdenum ion binding"/>
    <property type="evidence" value="ECO:0007669"/>
    <property type="project" value="InterPro"/>
</dbReference>
<name>A0A345Y5U3_9NEIS</name>
<dbReference type="KEGG" id="ccah:DWG20_07555"/>
<dbReference type="GO" id="GO:0030170">
    <property type="term" value="F:pyridoxal phosphate binding"/>
    <property type="evidence" value="ECO:0007669"/>
    <property type="project" value="InterPro"/>
</dbReference>
<sequence>MRLSELYVHPLKSSRGNALESAAAGPRGLEHDREWLLVSPAGHFITGRTAPSLVRVVVEPGPSGARFTAPGREALAVEHASFKTPHDATVWKDLFSAWHGDAAADAWFTDYLGHPCRLLWLGKESQRAQKGGDGELSFADGYPYLLINRASLNELNAELAEPVTTRHFRANLVVDADFAWEEDEWKRVRVGEVEFEVTTPCSRCIFSTVDPELGARRADGEPMRTLLRTRALPEGICFGVNMRALNSGVVRVGDSVEVVESRFEF</sequence>
<organism evidence="2 3">
    <name type="scientific">Crenobacter cavernae</name>
    <dbReference type="NCBI Taxonomy" id="2290923"/>
    <lineage>
        <taxon>Bacteria</taxon>
        <taxon>Pseudomonadati</taxon>
        <taxon>Pseudomonadota</taxon>
        <taxon>Betaproteobacteria</taxon>
        <taxon>Neisseriales</taxon>
        <taxon>Neisseriaceae</taxon>
        <taxon>Crenobacter</taxon>
    </lineage>
</organism>
<evidence type="ECO:0000259" key="1">
    <source>
        <dbReference type="PROSITE" id="PS51340"/>
    </source>
</evidence>
<reference evidence="2 3" key="1">
    <citation type="submission" date="2018-07" db="EMBL/GenBank/DDBJ databases">
        <title>Crenobacter cavernae sp. nov., isolated from a karst cave.</title>
        <authorList>
            <person name="Zhu H."/>
        </authorList>
    </citation>
    <scope>NUCLEOTIDE SEQUENCE [LARGE SCALE GENOMIC DNA]</scope>
    <source>
        <strain evidence="2 3">K1W11S-77</strain>
    </source>
</reference>
<dbReference type="Pfam" id="PF03476">
    <property type="entry name" value="MOSC_N"/>
    <property type="match status" value="1"/>
</dbReference>
<dbReference type="OrthoDB" id="581532at2"/>
<dbReference type="PANTHER" id="PTHR36930:SF1">
    <property type="entry name" value="MOSC DOMAIN-CONTAINING PROTEIN"/>
    <property type="match status" value="1"/>
</dbReference>
<gene>
    <name evidence="2" type="ORF">DWG20_07555</name>
</gene>
<dbReference type="EMBL" id="CP031337">
    <property type="protein sequence ID" value="AXK39295.1"/>
    <property type="molecule type" value="Genomic_DNA"/>
</dbReference>
<dbReference type="PANTHER" id="PTHR36930">
    <property type="entry name" value="METAL-SULFUR CLUSTER BIOSYNTHESIS PROTEINS YUAD-RELATED"/>
    <property type="match status" value="1"/>
</dbReference>
<proteinExistence type="predicted"/>
<dbReference type="SUPFAM" id="SSF50800">
    <property type="entry name" value="PK beta-barrel domain-like"/>
    <property type="match status" value="1"/>
</dbReference>
<dbReference type="InterPro" id="IPR011037">
    <property type="entry name" value="Pyrv_Knase-like_insert_dom_sf"/>
</dbReference>
<dbReference type="Proteomes" id="UP000254537">
    <property type="component" value="Chromosome"/>
</dbReference>
<dbReference type="SUPFAM" id="SSF141673">
    <property type="entry name" value="MOSC N-terminal domain-like"/>
    <property type="match status" value="1"/>
</dbReference>
<feature type="domain" description="MOSC" evidence="1">
    <location>
        <begin position="116"/>
        <end position="259"/>
    </location>
</feature>
<dbReference type="InterPro" id="IPR052716">
    <property type="entry name" value="MOSC_domain"/>
</dbReference>
<evidence type="ECO:0000313" key="3">
    <source>
        <dbReference type="Proteomes" id="UP000254537"/>
    </source>
</evidence>